<dbReference type="SUPFAM" id="SSF49599">
    <property type="entry name" value="TRAF domain-like"/>
    <property type="match status" value="1"/>
</dbReference>
<dbReference type="Pfam" id="PF21355">
    <property type="entry name" value="TRAF-mep_MATH"/>
    <property type="match status" value="1"/>
</dbReference>
<reference evidence="7" key="3">
    <citation type="submission" date="2025-09" db="UniProtKB">
        <authorList>
            <consortium name="Ensembl"/>
        </authorList>
    </citation>
    <scope>IDENTIFICATION</scope>
</reference>
<accession>F7BIZ0</accession>
<keyword evidence="3" id="KW-0832">Ubl conjugation</keyword>
<dbReference type="InParanoid" id="F7BIZ0"/>
<organism evidence="7 8">
    <name type="scientific">Ciona intestinalis</name>
    <name type="common">Transparent sea squirt</name>
    <name type="synonym">Ascidia intestinalis</name>
    <dbReference type="NCBI Taxonomy" id="7719"/>
    <lineage>
        <taxon>Eukaryota</taxon>
        <taxon>Metazoa</taxon>
        <taxon>Chordata</taxon>
        <taxon>Tunicata</taxon>
        <taxon>Ascidiacea</taxon>
        <taxon>Phlebobranchia</taxon>
        <taxon>Cionidae</taxon>
        <taxon>Ciona</taxon>
    </lineage>
</organism>
<evidence type="ECO:0000313" key="8">
    <source>
        <dbReference type="Proteomes" id="UP000008144"/>
    </source>
</evidence>
<name>F7BIZ0_CIOIN</name>
<feature type="coiled-coil region" evidence="5">
    <location>
        <begin position="25"/>
        <end position="101"/>
    </location>
</feature>
<evidence type="ECO:0000256" key="2">
    <source>
        <dbReference type="ARBA" id="ARBA00022703"/>
    </source>
</evidence>
<dbReference type="GO" id="GO:0006915">
    <property type="term" value="P:apoptotic process"/>
    <property type="evidence" value="ECO:0007669"/>
    <property type="project" value="UniProtKB-KW"/>
</dbReference>
<evidence type="ECO:0000256" key="5">
    <source>
        <dbReference type="SAM" id="Coils"/>
    </source>
</evidence>
<protein>
    <submittedName>
        <fullName evidence="7">TNF receptor-associated factor 3-like</fullName>
    </submittedName>
</protein>
<dbReference type="Ensembl" id="ENSCINT00000005981.3">
    <property type="protein sequence ID" value="ENSCINP00000005981.3"/>
    <property type="gene ID" value="ENSCING00000002932.3"/>
</dbReference>
<dbReference type="Gene3D" id="2.60.210.10">
    <property type="entry name" value="Apoptosis, Tumor Necrosis Factor Receptor Associated Protein 2, Chain A"/>
    <property type="match status" value="1"/>
</dbReference>
<reference evidence="7" key="2">
    <citation type="submission" date="2025-08" db="UniProtKB">
        <authorList>
            <consortium name="Ensembl"/>
        </authorList>
    </citation>
    <scope>IDENTIFICATION</scope>
</reference>
<dbReference type="InterPro" id="IPR008974">
    <property type="entry name" value="TRAF-like"/>
</dbReference>
<dbReference type="FunCoup" id="F7BIZ0">
    <property type="interactions" value="4"/>
</dbReference>
<keyword evidence="2" id="KW-0053">Apoptosis</keyword>
<dbReference type="GeneID" id="100184576"/>
<keyword evidence="1" id="KW-1017">Isopeptide bond</keyword>
<keyword evidence="8" id="KW-1185">Reference proteome</keyword>
<keyword evidence="4 5" id="KW-0175">Coiled coil</keyword>
<dbReference type="PANTHER" id="PTHR10131:SF153">
    <property type="entry name" value="RING-TYPE DOMAIN-CONTAINING PROTEIN"/>
    <property type="match status" value="1"/>
</dbReference>
<dbReference type="FunFam" id="2.60.210.10:FF:000001">
    <property type="entry name" value="TNF receptor-associated factor"/>
    <property type="match status" value="1"/>
</dbReference>
<dbReference type="OrthoDB" id="6499288at2759"/>
<evidence type="ECO:0000259" key="6">
    <source>
        <dbReference type="PROSITE" id="PS50144"/>
    </source>
</evidence>
<dbReference type="OMA" id="METRAHA"/>
<dbReference type="HOGENOM" id="CLU_021061_4_0_1"/>
<dbReference type="STRING" id="7719.ENSCINP00000005981"/>
<sequence>MLDGIKKQLEKVKTTNNVKTVTLAVAKLEQKMVGMQRTVAQQIDNSLAIKNEIKNADISNKRMIPELNQKLKEMIEEMTRIRQKQNELERKLSTRNQENEQNFLAQINGFEQQIGLYDVRIADMDQRFQVLETTSYSGVALWKINNFQRRKREAESGRALSIYSQPFYTSRYGYKMCARVYLNGDGMGKGTHVSLFFVLMKGEYDNLLPWPFRQKVTLMLLDQGLERRHLSDMFRPDPTSSSFTKPTSDMNIASGCPLFVAHNLIEGSSYVKDDVIFIRIHVDTTDLETF</sequence>
<evidence type="ECO:0000256" key="3">
    <source>
        <dbReference type="ARBA" id="ARBA00022843"/>
    </source>
</evidence>
<dbReference type="KEGG" id="cin:100184576"/>
<dbReference type="InterPro" id="IPR049342">
    <property type="entry name" value="TRAF1-6_MATH_dom"/>
</dbReference>
<accession>A0A1W2WG54</accession>
<dbReference type="PROSITE" id="PS50144">
    <property type="entry name" value="MATH"/>
    <property type="match status" value="1"/>
</dbReference>
<evidence type="ECO:0000256" key="4">
    <source>
        <dbReference type="ARBA" id="ARBA00023054"/>
    </source>
</evidence>
<gene>
    <name evidence="7" type="primary">LOC100184576</name>
</gene>
<evidence type="ECO:0000313" key="7">
    <source>
        <dbReference type="Ensembl" id="ENSCINP00000005981.3"/>
    </source>
</evidence>
<dbReference type="SMART" id="SM00061">
    <property type="entry name" value="MATH"/>
    <property type="match status" value="1"/>
</dbReference>
<dbReference type="SUPFAM" id="SSF57953">
    <property type="entry name" value="Trimerization domain of TRAF"/>
    <property type="match status" value="1"/>
</dbReference>
<reference evidence="8" key="1">
    <citation type="journal article" date="2002" name="Science">
        <title>The draft genome of Ciona intestinalis: insights into chordate and vertebrate origins.</title>
        <authorList>
            <person name="Dehal P."/>
            <person name="Satou Y."/>
            <person name="Campbell R.K."/>
            <person name="Chapman J."/>
            <person name="Degnan B."/>
            <person name="De Tomaso A."/>
            <person name="Davidson B."/>
            <person name="Di Gregorio A."/>
            <person name="Gelpke M."/>
            <person name="Goodstein D.M."/>
            <person name="Harafuji N."/>
            <person name="Hastings K.E."/>
            <person name="Ho I."/>
            <person name="Hotta K."/>
            <person name="Huang W."/>
            <person name="Kawashima T."/>
            <person name="Lemaire P."/>
            <person name="Martinez D."/>
            <person name="Meinertzhagen I.A."/>
            <person name="Necula S."/>
            <person name="Nonaka M."/>
            <person name="Putnam N."/>
            <person name="Rash S."/>
            <person name="Saiga H."/>
            <person name="Satake M."/>
            <person name="Terry A."/>
            <person name="Yamada L."/>
            <person name="Wang H.G."/>
            <person name="Awazu S."/>
            <person name="Azumi K."/>
            <person name="Boore J."/>
            <person name="Branno M."/>
            <person name="Chin-Bow S."/>
            <person name="DeSantis R."/>
            <person name="Doyle S."/>
            <person name="Francino P."/>
            <person name="Keys D.N."/>
            <person name="Haga S."/>
            <person name="Hayashi H."/>
            <person name="Hino K."/>
            <person name="Imai K.S."/>
            <person name="Inaba K."/>
            <person name="Kano S."/>
            <person name="Kobayashi K."/>
            <person name="Kobayashi M."/>
            <person name="Lee B.I."/>
            <person name="Makabe K.W."/>
            <person name="Manohar C."/>
            <person name="Matassi G."/>
            <person name="Medina M."/>
            <person name="Mochizuki Y."/>
            <person name="Mount S."/>
            <person name="Morishita T."/>
            <person name="Miura S."/>
            <person name="Nakayama A."/>
            <person name="Nishizaka S."/>
            <person name="Nomoto H."/>
            <person name="Ohta F."/>
            <person name="Oishi K."/>
            <person name="Rigoutsos I."/>
            <person name="Sano M."/>
            <person name="Sasaki A."/>
            <person name="Sasakura Y."/>
            <person name="Shoguchi E."/>
            <person name="Shin-i T."/>
            <person name="Spagnuolo A."/>
            <person name="Stainier D."/>
            <person name="Suzuki M.M."/>
            <person name="Tassy O."/>
            <person name="Takatori N."/>
            <person name="Tokuoka M."/>
            <person name="Yagi K."/>
            <person name="Yoshizaki F."/>
            <person name="Wada S."/>
            <person name="Zhang C."/>
            <person name="Hyatt P.D."/>
            <person name="Larimer F."/>
            <person name="Detter C."/>
            <person name="Doggett N."/>
            <person name="Glavina T."/>
            <person name="Hawkins T."/>
            <person name="Richardson P."/>
            <person name="Lucas S."/>
            <person name="Kohara Y."/>
            <person name="Levine M."/>
            <person name="Satoh N."/>
            <person name="Rokhsar D.S."/>
        </authorList>
    </citation>
    <scope>NUCLEOTIDE SEQUENCE [LARGE SCALE GENOMIC DNA]</scope>
</reference>
<evidence type="ECO:0000256" key="1">
    <source>
        <dbReference type="ARBA" id="ARBA00022499"/>
    </source>
</evidence>
<proteinExistence type="predicted"/>
<dbReference type="Proteomes" id="UP000008144">
    <property type="component" value="Unassembled WGS sequence"/>
</dbReference>
<dbReference type="InterPro" id="IPR002083">
    <property type="entry name" value="MATH/TRAF_dom"/>
</dbReference>
<dbReference type="GeneTree" id="ENSGT00940000163836"/>
<dbReference type="PANTHER" id="PTHR10131">
    <property type="entry name" value="TNF RECEPTOR ASSOCIATED FACTOR"/>
    <property type="match status" value="1"/>
</dbReference>
<feature type="domain" description="MATH" evidence="6">
    <location>
        <begin position="137"/>
        <end position="282"/>
    </location>
</feature>
<dbReference type="AlphaFoldDB" id="F7BIZ0"/>
<dbReference type="RefSeq" id="XP_002130602.1">
    <property type="nucleotide sequence ID" value="XM_002130566.4"/>
</dbReference>